<name>A0ACB6QCM7_9PLEO</name>
<accession>A0ACB6QCM7</accession>
<protein>
    <submittedName>
        <fullName evidence="1">Aflatoxin b1-aldehyde reductase</fullName>
    </submittedName>
</protein>
<gene>
    <name evidence="1" type="ORF">BDR25DRAFT_380574</name>
</gene>
<dbReference type="EMBL" id="MU003534">
    <property type="protein sequence ID" value="KAF2464734.1"/>
    <property type="molecule type" value="Genomic_DNA"/>
</dbReference>
<evidence type="ECO:0000313" key="2">
    <source>
        <dbReference type="Proteomes" id="UP000799755"/>
    </source>
</evidence>
<proteinExistence type="predicted"/>
<dbReference type="Proteomes" id="UP000799755">
    <property type="component" value="Unassembled WGS sequence"/>
</dbReference>
<reference evidence="1" key="1">
    <citation type="journal article" date="2020" name="Stud. Mycol.">
        <title>101 Dothideomycetes genomes: a test case for predicting lifestyles and emergence of pathogens.</title>
        <authorList>
            <person name="Haridas S."/>
            <person name="Albert R."/>
            <person name="Binder M."/>
            <person name="Bloem J."/>
            <person name="Labutti K."/>
            <person name="Salamov A."/>
            <person name="Andreopoulos B."/>
            <person name="Baker S."/>
            <person name="Barry K."/>
            <person name="Bills G."/>
            <person name="Bluhm B."/>
            <person name="Cannon C."/>
            <person name="Castanera R."/>
            <person name="Culley D."/>
            <person name="Daum C."/>
            <person name="Ezra D."/>
            <person name="Gonzalez J."/>
            <person name="Henrissat B."/>
            <person name="Kuo A."/>
            <person name="Liang C."/>
            <person name="Lipzen A."/>
            <person name="Lutzoni F."/>
            <person name="Magnuson J."/>
            <person name="Mondo S."/>
            <person name="Nolan M."/>
            <person name="Ohm R."/>
            <person name="Pangilinan J."/>
            <person name="Park H.-J."/>
            <person name="Ramirez L."/>
            <person name="Alfaro M."/>
            <person name="Sun H."/>
            <person name="Tritt A."/>
            <person name="Yoshinaga Y."/>
            <person name="Zwiers L.-H."/>
            <person name="Turgeon B."/>
            <person name="Goodwin S."/>
            <person name="Spatafora J."/>
            <person name="Crous P."/>
            <person name="Grigoriev I."/>
        </authorList>
    </citation>
    <scope>NUCLEOTIDE SEQUENCE</scope>
    <source>
        <strain evidence="1">ATCC 200398</strain>
    </source>
</reference>
<sequence length="345" mass="38844">MATQNGSSNVTASNGVPQTKTALKVVFGAMTVGKEGAEGARVHDTKDIASVLDVLQKHGHDEVDTARVYGASEELLGQVNWKDRGIVLDTKLNPGRFGPKPYSHKKNDLKRGLTDSLQALQTDKVDLWYLHTPDHSTPYEETLEAVNELYKAGYFQRFGISNYAAWEVAQICEMCERNGWKKPDVYQGCYHALQRTVEPELFPCLRHYGIAFYAFSPLAGGMLTGKYQRDTSEHEQGSRYDPNRRQGKNFRGRYWNEPYFAALDVIRPVADKLGMTIAEAALRWSSHHSLMKRENGDAVIIGASSAAQLEENLRYLEKDPLPDELVRAFDEAWVIVKGVCKSYFM</sequence>
<evidence type="ECO:0000313" key="1">
    <source>
        <dbReference type="EMBL" id="KAF2464734.1"/>
    </source>
</evidence>
<keyword evidence="2" id="KW-1185">Reference proteome</keyword>
<comment type="caution">
    <text evidence="1">The sequence shown here is derived from an EMBL/GenBank/DDBJ whole genome shotgun (WGS) entry which is preliminary data.</text>
</comment>
<organism evidence="1 2">
    <name type="scientific">Lindgomyces ingoldianus</name>
    <dbReference type="NCBI Taxonomy" id="673940"/>
    <lineage>
        <taxon>Eukaryota</taxon>
        <taxon>Fungi</taxon>
        <taxon>Dikarya</taxon>
        <taxon>Ascomycota</taxon>
        <taxon>Pezizomycotina</taxon>
        <taxon>Dothideomycetes</taxon>
        <taxon>Pleosporomycetidae</taxon>
        <taxon>Pleosporales</taxon>
        <taxon>Lindgomycetaceae</taxon>
        <taxon>Lindgomyces</taxon>
    </lineage>
</organism>